<proteinExistence type="predicted"/>
<accession>A0ABC9YRS3</accession>
<organism evidence="1 2">
    <name type="scientific">Nocardia seriolae</name>
    <dbReference type="NCBI Taxonomy" id="37332"/>
    <lineage>
        <taxon>Bacteria</taxon>
        <taxon>Bacillati</taxon>
        <taxon>Actinomycetota</taxon>
        <taxon>Actinomycetes</taxon>
        <taxon>Mycobacteriales</taxon>
        <taxon>Nocardiaceae</taxon>
        <taxon>Nocardia</taxon>
    </lineage>
</organism>
<name>A0ABC9YRS3_9NOCA</name>
<dbReference type="EMBL" id="BBYQ01000025">
    <property type="protein sequence ID" value="GAP27990.1"/>
    <property type="molecule type" value="Genomic_DNA"/>
</dbReference>
<reference evidence="2" key="1">
    <citation type="submission" date="2015-07" db="EMBL/GenBank/DDBJ databases">
        <title>Nocardia seriolae U-1 whole genome shotgun sequence.</title>
        <authorList>
            <person name="Imajoh M."/>
            <person name="Fukumoto Y."/>
            <person name="Sukeda M."/>
            <person name="Yamane J."/>
            <person name="Yamasaki K."/>
            <person name="Shimizu M."/>
            <person name="Ohnishi K."/>
            <person name="Oshima S."/>
        </authorList>
    </citation>
    <scope>NUCLEOTIDE SEQUENCE [LARGE SCALE GENOMIC DNA]</scope>
    <source>
        <strain evidence="2">U-1</strain>
    </source>
</reference>
<evidence type="ECO:0008006" key="3">
    <source>
        <dbReference type="Google" id="ProtNLM"/>
    </source>
</evidence>
<dbReference type="AlphaFoldDB" id="A0ABC9YRS3"/>
<sequence>MHHDTMASQTAPVHITLTVDPVVAHLIIAAAELNGVSASAVVSQLARRHLLADYAPVREPGDEVAEAVIDIEIDRAAACADSEEGPYSVE</sequence>
<evidence type="ECO:0000313" key="1">
    <source>
        <dbReference type="EMBL" id="GAP27990.1"/>
    </source>
</evidence>
<dbReference type="Proteomes" id="UP000037179">
    <property type="component" value="Unassembled WGS sequence"/>
</dbReference>
<keyword evidence="2" id="KW-1185">Reference proteome</keyword>
<gene>
    <name evidence="1" type="ORF">NSK11_contig00025-0072</name>
</gene>
<reference evidence="1 2" key="2">
    <citation type="journal article" date="2016" name="Genome Announc.">
        <title>Draft Genome Sequence of Erythromycin- and Oxytetracycline-Sensitive Nocardia seriolae Strain U-1 (NBRC 110359).</title>
        <authorList>
            <person name="Imajoh M."/>
            <person name="Sukeda M."/>
            <person name="Shimizu M."/>
            <person name="Yamane J."/>
            <person name="Ohnishi K."/>
            <person name="Oshima S."/>
        </authorList>
    </citation>
    <scope>NUCLEOTIDE SEQUENCE [LARGE SCALE GENOMIC DNA]</scope>
    <source>
        <strain evidence="1 2">U-1</strain>
    </source>
</reference>
<evidence type="ECO:0000313" key="2">
    <source>
        <dbReference type="Proteomes" id="UP000037179"/>
    </source>
</evidence>
<dbReference type="RefSeq" id="WP_158544020.1">
    <property type="nucleotide sequence ID" value="NZ_AP017900.1"/>
</dbReference>
<protein>
    <recommendedName>
        <fullName evidence="3">CopG family transcriptional regulator</fullName>
    </recommendedName>
</protein>
<comment type="caution">
    <text evidence="1">The sequence shown here is derived from an EMBL/GenBank/DDBJ whole genome shotgun (WGS) entry which is preliminary data.</text>
</comment>